<dbReference type="RefSeq" id="WP_153386732.1">
    <property type="nucleotide sequence ID" value="NZ_VDFO01000005.1"/>
</dbReference>
<dbReference type="EMBL" id="VDFO01000005">
    <property type="protein sequence ID" value="MQS96628.1"/>
    <property type="molecule type" value="Genomic_DNA"/>
</dbReference>
<dbReference type="InterPro" id="IPR046257">
    <property type="entry name" value="DUF6290"/>
</dbReference>
<dbReference type="NCBIfam" id="NF046040">
    <property type="entry name" value="RelB_antitoxin"/>
    <property type="match status" value="1"/>
</dbReference>
<name>A0A5P0ZUX0_9LACO</name>
<evidence type="ECO:0000313" key="4">
    <source>
        <dbReference type="Proteomes" id="UP000414364"/>
    </source>
</evidence>
<keyword evidence="3" id="KW-1185">Reference proteome</keyword>
<dbReference type="Proteomes" id="UP000414364">
    <property type="component" value="Unassembled WGS sequence"/>
</dbReference>
<dbReference type="EMBL" id="VDFP01000036">
    <property type="protein sequence ID" value="MQS76965.1"/>
    <property type="molecule type" value="Genomic_DNA"/>
</dbReference>
<dbReference type="AlphaFoldDB" id="A0A5P0ZUX0"/>
<comment type="caution">
    <text evidence="2">The sequence shown here is derived from an EMBL/GenBank/DDBJ whole genome shotgun (WGS) entry which is preliminary data.</text>
</comment>
<dbReference type="Proteomes" id="UP000371423">
    <property type="component" value="Unassembled WGS sequence"/>
</dbReference>
<sequence length="76" mass="8893">MATISLYLDGHDEKLIKNYAKSKNMSVSSFLRSIAVEKIEDDIDDQLYERAVREFKENPQDISLDEMEKELSIYCE</sequence>
<organism evidence="2 3">
    <name type="scientific">Companilactobacillus halodurans</name>
    <dbReference type="NCBI Taxonomy" id="2584183"/>
    <lineage>
        <taxon>Bacteria</taxon>
        <taxon>Bacillati</taxon>
        <taxon>Bacillota</taxon>
        <taxon>Bacilli</taxon>
        <taxon>Lactobacillales</taxon>
        <taxon>Lactobacillaceae</taxon>
        <taxon>Companilactobacillus</taxon>
    </lineage>
</organism>
<evidence type="ECO:0000313" key="2">
    <source>
        <dbReference type="EMBL" id="MQS96628.1"/>
    </source>
</evidence>
<gene>
    <name evidence="2" type="ORF">FHL05_01820</name>
    <name evidence="1" type="ORF">FHL06_11515</name>
</gene>
<evidence type="ECO:0000313" key="1">
    <source>
        <dbReference type="EMBL" id="MQS76965.1"/>
    </source>
</evidence>
<protein>
    <submittedName>
        <fullName evidence="2">CopG family transcriptional regulator</fullName>
    </submittedName>
</protein>
<dbReference type="Pfam" id="PF19807">
    <property type="entry name" value="DUF6290"/>
    <property type="match status" value="1"/>
</dbReference>
<proteinExistence type="predicted"/>
<accession>A0A5P0ZUX0</accession>
<dbReference type="OrthoDB" id="1691100at2"/>
<evidence type="ECO:0000313" key="3">
    <source>
        <dbReference type="Proteomes" id="UP000371423"/>
    </source>
</evidence>
<reference evidence="3 4" key="1">
    <citation type="journal article" date="2019" name="Syst. Appl. Microbiol.">
        <title>Polyphasic characterization of two novel Lactobacillus spp. isolated from blown salami packages: Description of Lactobacillus halodurans sp. nov. and Lactobacillus salsicarnum sp. nov.</title>
        <authorList>
            <person name="Schuster J.A."/>
            <person name="Klingl A."/>
            <person name="Vogel R.F."/>
            <person name="Ehrmann M.A."/>
        </authorList>
    </citation>
    <scope>NUCLEOTIDE SEQUENCE [LARGE SCALE GENOMIC DNA]</scope>
    <source>
        <strain evidence="2 3">TMW 1.1920</strain>
        <strain evidence="1 4">TMW 1.2172</strain>
    </source>
</reference>